<dbReference type="RefSeq" id="WP_139448654.1">
    <property type="nucleotide sequence ID" value="NZ_VDMB01000010.1"/>
</dbReference>
<dbReference type="PANTHER" id="PTHR13822">
    <property type="entry name" value="ATP SYNTHASE DELTA/EPSILON CHAIN"/>
    <property type="match status" value="1"/>
</dbReference>
<evidence type="ECO:0000256" key="1">
    <source>
        <dbReference type="ARBA" id="ARBA00003543"/>
    </source>
</evidence>
<dbReference type="NCBIfam" id="NF009980">
    <property type="entry name" value="PRK13446.1"/>
    <property type="match status" value="1"/>
</dbReference>
<comment type="caution">
    <text evidence="14">The sequence shown here is derived from an EMBL/GenBank/DDBJ whole genome shotgun (WGS) entry which is preliminary data.</text>
</comment>
<evidence type="ECO:0000313" key="15">
    <source>
        <dbReference type="Proteomes" id="UP000321899"/>
    </source>
</evidence>
<comment type="subunit">
    <text evidence="4 10 11">F-type ATPases have 2 components, CF(1) - the catalytic core - and CF(0) - the membrane proton channel. CF(1) has five subunits: alpha(3), beta(3), gamma(1), delta(1), epsilon(1). CF(0) has three main subunits: a, b and c.</text>
</comment>
<evidence type="ECO:0000256" key="2">
    <source>
        <dbReference type="ARBA" id="ARBA00004202"/>
    </source>
</evidence>
<dbReference type="NCBIfam" id="TIGR01216">
    <property type="entry name" value="ATP_synt_epsi"/>
    <property type="match status" value="1"/>
</dbReference>
<evidence type="ECO:0000256" key="4">
    <source>
        <dbReference type="ARBA" id="ARBA00011648"/>
    </source>
</evidence>
<evidence type="ECO:0000256" key="3">
    <source>
        <dbReference type="ARBA" id="ARBA00005712"/>
    </source>
</evidence>
<dbReference type="SUPFAM" id="SSF51344">
    <property type="entry name" value="Epsilon subunit of F1F0-ATP synthase N-terminal domain"/>
    <property type="match status" value="1"/>
</dbReference>
<keyword evidence="8 10" id="KW-0139">CF(1)</keyword>
<comment type="subcellular location">
    <subcellularLocation>
        <location evidence="2 10">Cell membrane</location>
        <topology evidence="2 10">Peripheral membrane protein</topology>
    </subcellularLocation>
</comment>
<gene>
    <name evidence="10" type="primary">atpC</name>
    <name evidence="14" type="ORF">FIM25_09555</name>
</gene>
<dbReference type="GO" id="GO:0046933">
    <property type="term" value="F:proton-transporting ATP synthase activity, rotational mechanism"/>
    <property type="evidence" value="ECO:0007669"/>
    <property type="project" value="UniProtKB-UniRule"/>
</dbReference>
<evidence type="ECO:0000256" key="10">
    <source>
        <dbReference type="HAMAP-Rule" id="MF_00530"/>
    </source>
</evidence>
<evidence type="ECO:0000256" key="9">
    <source>
        <dbReference type="ARBA" id="ARBA00023310"/>
    </source>
</evidence>
<dbReference type="Pfam" id="PF00401">
    <property type="entry name" value="ATP-synt_DE"/>
    <property type="match status" value="1"/>
</dbReference>
<keyword evidence="7 10" id="KW-0472">Membrane</keyword>
<dbReference type="Gene3D" id="2.60.15.10">
    <property type="entry name" value="F0F1 ATP synthase delta/epsilon subunit, N-terminal"/>
    <property type="match status" value="1"/>
</dbReference>
<reference evidence="14 15" key="1">
    <citation type="submission" date="2019-06" db="EMBL/GenBank/DDBJ databases">
        <title>Desulfobotulus mexicanus sp. nov., a novel sulfate-reducing bacterium isolated from the sediment of an alkaline crater lake in Mexico.</title>
        <authorList>
            <person name="Hirschler-Rea A."/>
        </authorList>
    </citation>
    <scope>NUCLEOTIDE SEQUENCE [LARGE SCALE GENOMIC DNA]</scope>
    <source>
        <strain evidence="14 15">PAR22N</strain>
    </source>
</reference>
<accession>A0A5S5MG69</accession>
<evidence type="ECO:0000256" key="5">
    <source>
        <dbReference type="ARBA" id="ARBA00022448"/>
    </source>
</evidence>
<keyword evidence="6 10" id="KW-0406">Ion transport</keyword>
<dbReference type="GO" id="GO:0005524">
    <property type="term" value="F:ATP binding"/>
    <property type="evidence" value="ECO:0007669"/>
    <property type="project" value="UniProtKB-UniRule"/>
</dbReference>
<keyword evidence="15" id="KW-1185">Reference proteome</keyword>
<evidence type="ECO:0000259" key="13">
    <source>
        <dbReference type="Pfam" id="PF02823"/>
    </source>
</evidence>
<keyword evidence="5 10" id="KW-0813">Transport</keyword>
<dbReference type="CDD" id="cd12152">
    <property type="entry name" value="F1-ATPase_delta"/>
    <property type="match status" value="1"/>
</dbReference>
<dbReference type="AlphaFoldDB" id="A0A5S5MG69"/>
<evidence type="ECO:0000256" key="11">
    <source>
        <dbReference type="RuleBase" id="RU003656"/>
    </source>
</evidence>
<dbReference type="GO" id="GO:0045259">
    <property type="term" value="C:proton-transporting ATP synthase complex"/>
    <property type="evidence" value="ECO:0007669"/>
    <property type="project" value="UniProtKB-KW"/>
</dbReference>
<dbReference type="OrthoDB" id="9799969at2"/>
<proteinExistence type="inferred from homology"/>
<dbReference type="InterPro" id="IPR001469">
    <property type="entry name" value="ATP_synth_F1_dsu/esu"/>
</dbReference>
<evidence type="ECO:0000256" key="7">
    <source>
        <dbReference type="ARBA" id="ARBA00023136"/>
    </source>
</evidence>
<dbReference type="Gene3D" id="1.20.5.440">
    <property type="entry name" value="ATP synthase delta/epsilon subunit, C-terminal domain"/>
    <property type="match status" value="1"/>
</dbReference>
<keyword evidence="9 10" id="KW-0066">ATP synthesis</keyword>
<dbReference type="InterPro" id="IPR036771">
    <property type="entry name" value="ATPsynth_dsu/esu_N"/>
</dbReference>
<organism evidence="14 15">
    <name type="scientific">Desulfobotulus mexicanus</name>
    <dbReference type="NCBI Taxonomy" id="2586642"/>
    <lineage>
        <taxon>Bacteria</taxon>
        <taxon>Pseudomonadati</taxon>
        <taxon>Thermodesulfobacteriota</taxon>
        <taxon>Desulfobacteria</taxon>
        <taxon>Desulfobacterales</taxon>
        <taxon>Desulfobacteraceae</taxon>
        <taxon>Desulfobotulus</taxon>
    </lineage>
</organism>
<dbReference type="InterPro" id="IPR020547">
    <property type="entry name" value="ATP_synth_F1_esu_C"/>
</dbReference>
<sequence>MAASIKLEIVTPEHVVVDESVQTVVAPGLLGEFGVLPGHTSFITSLKLGALRYEDTAGQTRYVFIKEGFAEVLPDKVTILAEAAERRKDIDIARAEASLERAKKRLEEKSREENIDFLRARAALARSINRIRLATGQEPD</sequence>
<evidence type="ECO:0000259" key="12">
    <source>
        <dbReference type="Pfam" id="PF00401"/>
    </source>
</evidence>
<name>A0A5S5MG69_9BACT</name>
<dbReference type="InterPro" id="IPR036794">
    <property type="entry name" value="ATP_F1_dsu/esu_C_sf"/>
</dbReference>
<evidence type="ECO:0000256" key="6">
    <source>
        <dbReference type="ARBA" id="ARBA00023065"/>
    </source>
</evidence>
<dbReference type="Proteomes" id="UP000321899">
    <property type="component" value="Unassembled WGS sequence"/>
</dbReference>
<dbReference type="HAMAP" id="MF_00530">
    <property type="entry name" value="ATP_synth_epsil_bac"/>
    <property type="match status" value="1"/>
</dbReference>
<dbReference type="PANTHER" id="PTHR13822:SF10">
    <property type="entry name" value="ATP SYNTHASE EPSILON CHAIN, CHLOROPLASTIC"/>
    <property type="match status" value="1"/>
</dbReference>
<feature type="domain" description="ATP synthase epsilon subunit C-terminal" evidence="12">
    <location>
        <begin position="88"/>
        <end position="134"/>
    </location>
</feature>
<keyword evidence="10" id="KW-1003">Cell membrane</keyword>
<dbReference type="SUPFAM" id="SSF46604">
    <property type="entry name" value="Epsilon subunit of F1F0-ATP synthase C-terminal domain"/>
    <property type="match status" value="1"/>
</dbReference>
<keyword evidence="10" id="KW-0375">Hydrogen ion transport</keyword>
<dbReference type="GO" id="GO:0005886">
    <property type="term" value="C:plasma membrane"/>
    <property type="evidence" value="ECO:0007669"/>
    <property type="project" value="UniProtKB-SubCell"/>
</dbReference>
<evidence type="ECO:0000313" key="14">
    <source>
        <dbReference type="EMBL" id="TYT74605.1"/>
    </source>
</evidence>
<comment type="similarity">
    <text evidence="3 10 11">Belongs to the ATPase epsilon chain family.</text>
</comment>
<evidence type="ECO:0000256" key="8">
    <source>
        <dbReference type="ARBA" id="ARBA00023196"/>
    </source>
</evidence>
<protein>
    <recommendedName>
        <fullName evidence="10">ATP synthase epsilon chain</fullName>
    </recommendedName>
    <alternativeName>
        <fullName evidence="10">ATP synthase F1 sector epsilon subunit</fullName>
    </alternativeName>
    <alternativeName>
        <fullName evidence="10">F-ATPase epsilon subunit</fullName>
    </alternativeName>
</protein>
<dbReference type="InterPro" id="IPR020546">
    <property type="entry name" value="ATP_synth_F1_dsu/esu_N"/>
</dbReference>
<dbReference type="EMBL" id="VDMB01000010">
    <property type="protein sequence ID" value="TYT74605.1"/>
    <property type="molecule type" value="Genomic_DNA"/>
</dbReference>
<dbReference type="Pfam" id="PF02823">
    <property type="entry name" value="ATP-synt_DE_N"/>
    <property type="match status" value="1"/>
</dbReference>
<comment type="function">
    <text evidence="1 10">Produces ATP from ADP in the presence of a proton gradient across the membrane.</text>
</comment>
<feature type="domain" description="ATP synthase F1 complex delta/epsilon subunit N-terminal" evidence="13">
    <location>
        <begin position="5"/>
        <end position="84"/>
    </location>
</feature>